<dbReference type="EMBL" id="CVTD020000017">
    <property type="protein sequence ID" value="CRZ34897.1"/>
    <property type="molecule type" value="Genomic_DNA"/>
</dbReference>
<dbReference type="GO" id="GO:0043456">
    <property type="term" value="P:regulation of pentose-phosphate shunt"/>
    <property type="evidence" value="ECO:0007669"/>
    <property type="project" value="TreeGrafter"/>
</dbReference>
<dbReference type="InterPro" id="IPR051695">
    <property type="entry name" value="Phosphoglycerate_Mutase"/>
</dbReference>
<evidence type="ECO:0000256" key="2">
    <source>
        <dbReference type="PIRSR" id="PIRSR613078-1"/>
    </source>
</evidence>
<dbReference type="PIRSF" id="PIRSF000709">
    <property type="entry name" value="6PFK_2-Ptase"/>
    <property type="match status" value="1"/>
</dbReference>
<dbReference type="AlphaFoldDB" id="A0A0H5SHA5"/>
<name>A0A0H5SHA5_HERHM</name>
<feature type="active site" description="Proton donor/acceptor" evidence="2">
    <location>
        <position position="80"/>
    </location>
</feature>
<dbReference type="Gene3D" id="3.40.50.1240">
    <property type="entry name" value="Phosphoglycerate mutase-like"/>
    <property type="match status" value="1"/>
</dbReference>
<feature type="binding site" evidence="3">
    <location>
        <position position="56"/>
    </location>
    <ligand>
        <name>substrate</name>
    </ligand>
</feature>
<dbReference type="SUPFAM" id="SSF53254">
    <property type="entry name" value="Phosphoglycerate mutase-like"/>
    <property type="match status" value="1"/>
</dbReference>
<dbReference type="GO" id="GO:0004331">
    <property type="term" value="F:fructose-2,6-bisphosphate 2-phosphatase activity"/>
    <property type="evidence" value="ECO:0007669"/>
    <property type="project" value="TreeGrafter"/>
</dbReference>
<dbReference type="Pfam" id="PF00300">
    <property type="entry name" value="His_Phos_1"/>
    <property type="match status" value="1"/>
</dbReference>
<protein>
    <recommendedName>
        <fullName evidence="6">Histidine phosphatase family protein</fullName>
    </recommendedName>
</protein>
<keyword evidence="1" id="KW-0378">Hydrolase</keyword>
<evidence type="ECO:0000256" key="1">
    <source>
        <dbReference type="ARBA" id="ARBA00022801"/>
    </source>
</evidence>
<dbReference type="GO" id="GO:0005829">
    <property type="term" value="C:cytosol"/>
    <property type="evidence" value="ECO:0007669"/>
    <property type="project" value="TreeGrafter"/>
</dbReference>
<feature type="binding site" evidence="3">
    <location>
        <begin position="7"/>
        <end position="14"/>
    </location>
    <ligand>
        <name>substrate</name>
    </ligand>
</feature>
<dbReference type="PANTHER" id="PTHR46517">
    <property type="entry name" value="FRUCTOSE-2,6-BISPHOSPHATASE TIGAR"/>
    <property type="match status" value="1"/>
</dbReference>
<accession>A0A0H5SHA5</accession>
<evidence type="ECO:0000313" key="4">
    <source>
        <dbReference type="EMBL" id="CRZ34897.1"/>
    </source>
</evidence>
<keyword evidence="5" id="KW-1185">Reference proteome</keyword>
<dbReference type="CDD" id="cd07067">
    <property type="entry name" value="HP_PGM_like"/>
    <property type="match status" value="1"/>
</dbReference>
<dbReference type="PANTHER" id="PTHR46517:SF1">
    <property type="entry name" value="FRUCTOSE-2,6-BISPHOSPHATASE TIGAR"/>
    <property type="match status" value="1"/>
</dbReference>
<dbReference type="PROSITE" id="PS00175">
    <property type="entry name" value="PG_MUTASE"/>
    <property type="match status" value="1"/>
</dbReference>
<proteinExistence type="predicted"/>
<sequence>MKLLVTRHGETEWNKKNLILGRTDIPLNDTGIMQAKRLRDNIPFEFKYVFASPLKRTAMTAQIICENKDIEIKYDDRLIEMDFGIFEGKDRGDELYQKEKRKFFARFKHGESYFMVAQRVYNFLDEVIKEYVGENVLIVTHNGISRVIHTYFCDLENEEFAAYSLGNCEIKVYNID</sequence>
<gene>
    <name evidence="4" type="ORF">HHT355_1697</name>
</gene>
<dbReference type="OrthoDB" id="9781415at2"/>
<dbReference type="RefSeq" id="WP_103203002.1">
    <property type="nucleotide sequence ID" value="NZ_CVTD020000017.1"/>
</dbReference>
<dbReference type="InterPro" id="IPR013078">
    <property type="entry name" value="His_Pase_superF_clade-1"/>
</dbReference>
<evidence type="ECO:0008006" key="6">
    <source>
        <dbReference type="Google" id="ProtNLM"/>
    </source>
</evidence>
<dbReference type="SMART" id="SM00855">
    <property type="entry name" value="PGAM"/>
    <property type="match status" value="1"/>
</dbReference>
<dbReference type="GO" id="GO:0045820">
    <property type="term" value="P:negative regulation of glycolytic process"/>
    <property type="evidence" value="ECO:0007669"/>
    <property type="project" value="TreeGrafter"/>
</dbReference>
<organism evidence="4 5">
    <name type="scientific">Herbinix hemicellulosilytica</name>
    <dbReference type="NCBI Taxonomy" id="1564487"/>
    <lineage>
        <taxon>Bacteria</taxon>
        <taxon>Bacillati</taxon>
        <taxon>Bacillota</taxon>
        <taxon>Clostridia</taxon>
        <taxon>Lachnospirales</taxon>
        <taxon>Lachnospiraceae</taxon>
        <taxon>Herbinix</taxon>
    </lineage>
</organism>
<dbReference type="InterPro" id="IPR029033">
    <property type="entry name" value="His_PPase_superfam"/>
</dbReference>
<dbReference type="Proteomes" id="UP000236497">
    <property type="component" value="Unassembled WGS sequence"/>
</dbReference>
<feature type="active site" description="Tele-phosphohistidine intermediate" evidence="2">
    <location>
        <position position="8"/>
    </location>
</feature>
<reference evidence="4 5" key="1">
    <citation type="submission" date="2015-06" db="EMBL/GenBank/DDBJ databases">
        <authorList>
            <person name="Wibberg Daniel"/>
        </authorList>
    </citation>
    <scope>NUCLEOTIDE SEQUENCE [LARGE SCALE GENOMIC DNA]</scope>
    <source>
        <strain evidence="4 5">T3/55T</strain>
    </source>
</reference>
<evidence type="ECO:0000256" key="3">
    <source>
        <dbReference type="PIRSR" id="PIRSR613078-2"/>
    </source>
</evidence>
<dbReference type="InterPro" id="IPR001345">
    <property type="entry name" value="PG/BPGM_mutase_AS"/>
</dbReference>
<evidence type="ECO:0000313" key="5">
    <source>
        <dbReference type="Proteomes" id="UP000236497"/>
    </source>
</evidence>